<sequence length="75" mass="8937">MEPANTLDALILKTIIKESVCEVMREEWFKFFEILIPYVDDIEQADIEANFNPVDYKDDDFVDITGWFDREDQDQ</sequence>
<comment type="caution">
    <text evidence="1">The sequence shown here is derived from an EMBL/GenBank/DDBJ whole genome shotgun (WGS) entry which is preliminary data.</text>
</comment>
<evidence type="ECO:0000313" key="1">
    <source>
        <dbReference type="EMBL" id="TRU45606.1"/>
    </source>
</evidence>
<proteinExistence type="predicted"/>
<dbReference type="AlphaFoldDB" id="A0A552FFV2"/>
<gene>
    <name evidence="1" type="ORF">EWV57_20365</name>
</gene>
<reference evidence="1 2" key="1">
    <citation type="submission" date="2019-01" db="EMBL/GenBank/DDBJ databases">
        <title>Coherence of Microcystis species and biogeography revealed through population genomics.</title>
        <authorList>
            <person name="Perez-Carrascal O.M."/>
            <person name="Terrat Y."/>
            <person name="Giani A."/>
            <person name="Fortin N."/>
            <person name="Tromas N."/>
            <person name="Shapiro B.J."/>
        </authorList>
    </citation>
    <scope>NUCLEOTIDE SEQUENCE [LARGE SCALE GENOMIC DNA]</scope>
    <source>
        <strain evidence="1">Ma_QC_Ch_20071001_S25D</strain>
    </source>
</reference>
<dbReference type="EMBL" id="SFBE01000338">
    <property type="protein sequence ID" value="TRU45606.1"/>
    <property type="molecule type" value="Genomic_DNA"/>
</dbReference>
<dbReference type="Proteomes" id="UP000316958">
    <property type="component" value="Unassembled WGS sequence"/>
</dbReference>
<name>A0A552FFV2_MICAE</name>
<evidence type="ECO:0000313" key="2">
    <source>
        <dbReference type="Proteomes" id="UP000316958"/>
    </source>
</evidence>
<accession>A0A552FFV2</accession>
<protein>
    <submittedName>
        <fullName evidence="1">Uncharacterized protein</fullName>
    </submittedName>
</protein>
<organism evidence="1 2">
    <name type="scientific">Microcystis aeruginosa Ma_QC_Ch_20071001_S25D</name>
    <dbReference type="NCBI Taxonomy" id="2486250"/>
    <lineage>
        <taxon>Bacteria</taxon>
        <taxon>Bacillati</taxon>
        <taxon>Cyanobacteriota</taxon>
        <taxon>Cyanophyceae</taxon>
        <taxon>Oscillatoriophycideae</taxon>
        <taxon>Chroococcales</taxon>
        <taxon>Microcystaceae</taxon>
        <taxon>Microcystis</taxon>
    </lineage>
</organism>